<keyword evidence="1" id="KW-0812">Transmembrane</keyword>
<dbReference type="KEGG" id="dgr:6568487"/>
<reference evidence="2 3" key="1">
    <citation type="journal article" date="2007" name="Nature">
        <title>Evolution of genes and genomes on the Drosophila phylogeny.</title>
        <authorList>
            <consortium name="Drosophila 12 Genomes Consortium"/>
            <person name="Clark A.G."/>
            <person name="Eisen M.B."/>
            <person name="Smith D.R."/>
            <person name="Bergman C.M."/>
            <person name="Oliver B."/>
            <person name="Markow T.A."/>
            <person name="Kaufman T.C."/>
            <person name="Kellis M."/>
            <person name="Gelbart W."/>
            <person name="Iyer V.N."/>
            <person name="Pollard D.A."/>
            <person name="Sackton T.B."/>
            <person name="Larracuente A.M."/>
            <person name="Singh N.D."/>
            <person name="Abad J.P."/>
            <person name="Abt D.N."/>
            <person name="Adryan B."/>
            <person name="Aguade M."/>
            <person name="Akashi H."/>
            <person name="Anderson W.W."/>
            <person name="Aquadro C.F."/>
            <person name="Ardell D.H."/>
            <person name="Arguello R."/>
            <person name="Artieri C.G."/>
            <person name="Barbash D.A."/>
            <person name="Barker D."/>
            <person name="Barsanti P."/>
            <person name="Batterham P."/>
            <person name="Batzoglou S."/>
            <person name="Begun D."/>
            <person name="Bhutkar A."/>
            <person name="Blanco E."/>
            <person name="Bosak S.A."/>
            <person name="Bradley R.K."/>
            <person name="Brand A.D."/>
            <person name="Brent M.R."/>
            <person name="Brooks A.N."/>
            <person name="Brown R.H."/>
            <person name="Butlin R.K."/>
            <person name="Caggese C."/>
            <person name="Calvi B.R."/>
            <person name="Bernardo de Carvalho A."/>
            <person name="Caspi A."/>
            <person name="Castrezana S."/>
            <person name="Celniker S.E."/>
            <person name="Chang J.L."/>
            <person name="Chapple C."/>
            <person name="Chatterji S."/>
            <person name="Chinwalla A."/>
            <person name="Civetta A."/>
            <person name="Clifton S.W."/>
            <person name="Comeron J.M."/>
            <person name="Costello J.C."/>
            <person name="Coyne J.A."/>
            <person name="Daub J."/>
            <person name="David R.G."/>
            <person name="Delcher A.L."/>
            <person name="Delehaunty K."/>
            <person name="Do C.B."/>
            <person name="Ebling H."/>
            <person name="Edwards K."/>
            <person name="Eickbush T."/>
            <person name="Evans J.D."/>
            <person name="Filipski A."/>
            <person name="Findeiss S."/>
            <person name="Freyhult E."/>
            <person name="Fulton L."/>
            <person name="Fulton R."/>
            <person name="Garcia A.C."/>
            <person name="Gardiner A."/>
            <person name="Garfield D.A."/>
            <person name="Garvin B.E."/>
            <person name="Gibson G."/>
            <person name="Gilbert D."/>
            <person name="Gnerre S."/>
            <person name="Godfrey J."/>
            <person name="Good R."/>
            <person name="Gotea V."/>
            <person name="Gravely B."/>
            <person name="Greenberg A.J."/>
            <person name="Griffiths-Jones S."/>
            <person name="Gross S."/>
            <person name="Guigo R."/>
            <person name="Gustafson E.A."/>
            <person name="Haerty W."/>
            <person name="Hahn M.W."/>
            <person name="Halligan D.L."/>
            <person name="Halpern A.L."/>
            <person name="Halter G.M."/>
            <person name="Han M.V."/>
            <person name="Heger A."/>
            <person name="Hillier L."/>
            <person name="Hinrichs A.S."/>
            <person name="Holmes I."/>
            <person name="Hoskins R.A."/>
            <person name="Hubisz M.J."/>
            <person name="Hultmark D."/>
            <person name="Huntley M.A."/>
            <person name="Jaffe D.B."/>
            <person name="Jagadeeshan S."/>
            <person name="Jeck W.R."/>
            <person name="Johnson J."/>
            <person name="Jones C.D."/>
            <person name="Jordan W.C."/>
            <person name="Karpen G.H."/>
            <person name="Kataoka E."/>
            <person name="Keightley P.D."/>
            <person name="Kheradpour P."/>
            <person name="Kirkness E.F."/>
            <person name="Koerich L.B."/>
            <person name="Kristiansen K."/>
            <person name="Kudrna D."/>
            <person name="Kulathinal R.J."/>
            <person name="Kumar S."/>
            <person name="Kwok R."/>
            <person name="Lander E."/>
            <person name="Langley C.H."/>
            <person name="Lapoint R."/>
            <person name="Lazzaro B.P."/>
            <person name="Lee S.J."/>
            <person name="Levesque L."/>
            <person name="Li R."/>
            <person name="Lin C.F."/>
            <person name="Lin M.F."/>
            <person name="Lindblad-Toh K."/>
            <person name="Llopart A."/>
            <person name="Long M."/>
            <person name="Low L."/>
            <person name="Lozovsky E."/>
            <person name="Lu J."/>
            <person name="Luo M."/>
            <person name="Machado C.A."/>
            <person name="Makalowski W."/>
            <person name="Marzo M."/>
            <person name="Matsuda M."/>
            <person name="Matzkin L."/>
            <person name="McAllister B."/>
            <person name="McBride C.S."/>
            <person name="McKernan B."/>
            <person name="McKernan K."/>
            <person name="Mendez-Lago M."/>
            <person name="Minx P."/>
            <person name="Mollenhauer M.U."/>
            <person name="Montooth K."/>
            <person name="Mount S.M."/>
            <person name="Mu X."/>
            <person name="Myers E."/>
            <person name="Negre B."/>
            <person name="Newfeld S."/>
            <person name="Nielsen R."/>
            <person name="Noor M.A."/>
            <person name="O'Grady P."/>
            <person name="Pachter L."/>
            <person name="Papaceit M."/>
            <person name="Parisi M.J."/>
            <person name="Parisi M."/>
            <person name="Parts L."/>
            <person name="Pedersen J.S."/>
            <person name="Pesole G."/>
            <person name="Phillippy A.M."/>
            <person name="Ponting C.P."/>
            <person name="Pop M."/>
            <person name="Porcelli D."/>
            <person name="Powell J.R."/>
            <person name="Prohaska S."/>
            <person name="Pruitt K."/>
            <person name="Puig M."/>
            <person name="Quesneville H."/>
            <person name="Ram K.R."/>
            <person name="Rand D."/>
            <person name="Rasmussen M.D."/>
            <person name="Reed L.K."/>
            <person name="Reenan R."/>
            <person name="Reily A."/>
            <person name="Remington K.A."/>
            <person name="Rieger T.T."/>
            <person name="Ritchie M.G."/>
            <person name="Robin C."/>
            <person name="Rogers Y.H."/>
            <person name="Rohde C."/>
            <person name="Rozas J."/>
            <person name="Rubenfield M.J."/>
            <person name="Ruiz A."/>
            <person name="Russo S."/>
            <person name="Salzberg S.L."/>
            <person name="Sanchez-Gracia A."/>
            <person name="Saranga D.J."/>
            <person name="Sato H."/>
            <person name="Schaeffer S.W."/>
            <person name="Schatz M.C."/>
            <person name="Schlenke T."/>
            <person name="Schwartz R."/>
            <person name="Segarra C."/>
            <person name="Singh R.S."/>
            <person name="Sirot L."/>
            <person name="Sirota M."/>
            <person name="Sisneros N.B."/>
            <person name="Smith C.D."/>
            <person name="Smith T.F."/>
            <person name="Spieth J."/>
            <person name="Stage D.E."/>
            <person name="Stark A."/>
            <person name="Stephan W."/>
            <person name="Strausberg R.L."/>
            <person name="Strempel S."/>
            <person name="Sturgill D."/>
            <person name="Sutton G."/>
            <person name="Sutton G.G."/>
            <person name="Tao W."/>
            <person name="Teichmann S."/>
            <person name="Tobari Y.N."/>
            <person name="Tomimura Y."/>
            <person name="Tsolas J.M."/>
            <person name="Valente V.L."/>
            <person name="Venter E."/>
            <person name="Venter J.C."/>
            <person name="Vicario S."/>
            <person name="Vieira F.G."/>
            <person name="Vilella A.J."/>
            <person name="Villasante A."/>
            <person name="Walenz B."/>
            <person name="Wang J."/>
            <person name="Wasserman M."/>
            <person name="Watts T."/>
            <person name="Wilson D."/>
            <person name="Wilson R.K."/>
            <person name="Wing R.A."/>
            <person name="Wolfner M.F."/>
            <person name="Wong A."/>
            <person name="Wong G.K."/>
            <person name="Wu C.I."/>
            <person name="Wu G."/>
            <person name="Yamamoto D."/>
            <person name="Yang H.P."/>
            <person name="Yang S.P."/>
            <person name="Yorke J.A."/>
            <person name="Yoshida K."/>
            <person name="Zdobnov E."/>
            <person name="Zhang P."/>
            <person name="Zhang Y."/>
            <person name="Zimin A.V."/>
            <person name="Baldwin J."/>
            <person name="Abdouelleil A."/>
            <person name="Abdulkadir J."/>
            <person name="Abebe A."/>
            <person name="Abera B."/>
            <person name="Abreu J."/>
            <person name="Acer S.C."/>
            <person name="Aftuck L."/>
            <person name="Alexander A."/>
            <person name="An P."/>
            <person name="Anderson E."/>
            <person name="Anderson S."/>
            <person name="Arachi H."/>
            <person name="Azer M."/>
            <person name="Bachantsang P."/>
            <person name="Barry A."/>
            <person name="Bayul T."/>
            <person name="Berlin A."/>
            <person name="Bessette D."/>
            <person name="Bloom T."/>
            <person name="Blye J."/>
            <person name="Boguslavskiy L."/>
            <person name="Bonnet C."/>
            <person name="Boukhgalter B."/>
            <person name="Bourzgui I."/>
            <person name="Brown A."/>
            <person name="Cahill P."/>
            <person name="Channer S."/>
            <person name="Cheshatsang Y."/>
            <person name="Chuda L."/>
            <person name="Citroen M."/>
            <person name="Collymore A."/>
            <person name="Cooke P."/>
            <person name="Costello M."/>
            <person name="D'Aco K."/>
            <person name="Daza R."/>
            <person name="De Haan G."/>
            <person name="DeGray S."/>
            <person name="DeMaso C."/>
            <person name="Dhargay N."/>
            <person name="Dooley K."/>
            <person name="Dooley E."/>
            <person name="Doricent M."/>
            <person name="Dorje P."/>
            <person name="Dorjee K."/>
            <person name="Dupes A."/>
            <person name="Elong R."/>
            <person name="Falk J."/>
            <person name="Farina A."/>
            <person name="Faro S."/>
            <person name="Ferguson D."/>
            <person name="Fisher S."/>
            <person name="Foley C.D."/>
            <person name="Franke A."/>
            <person name="Friedrich D."/>
            <person name="Gadbois L."/>
            <person name="Gearin G."/>
            <person name="Gearin C.R."/>
            <person name="Giannoukos G."/>
            <person name="Goode T."/>
            <person name="Graham J."/>
            <person name="Grandbois E."/>
            <person name="Grewal S."/>
            <person name="Gyaltsen K."/>
            <person name="Hafez N."/>
            <person name="Hagos B."/>
            <person name="Hall J."/>
            <person name="Henson C."/>
            <person name="Hollinger A."/>
            <person name="Honan T."/>
            <person name="Huard M.D."/>
            <person name="Hughes L."/>
            <person name="Hurhula B."/>
            <person name="Husby M.E."/>
            <person name="Kamat A."/>
            <person name="Kanga B."/>
            <person name="Kashin S."/>
            <person name="Khazanovich D."/>
            <person name="Kisner P."/>
            <person name="Lance K."/>
            <person name="Lara M."/>
            <person name="Lee W."/>
            <person name="Lennon N."/>
            <person name="Letendre F."/>
            <person name="LeVine R."/>
            <person name="Lipovsky A."/>
            <person name="Liu X."/>
            <person name="Liu J."/>
            <person name="Liu S."/>
            <person name="Lokyitsang T."/>
            <person name="Lokyitsang Y."/>
            <person name="Lubonja R."/>
            <person name="Lui A."/>
            <person name="MacDonald P."/>
            <person name="Magnisalis V."/>
            <person name="Maru K."/>
            <person name="Matthews C."/>
            <person name="McCusker W."/>
            <person name="McDonough S."/>
            <person name="Mehta T."/>
            <person name="Meldrim J."/>
            <person name="Meneus L."/>
            <person name="Mihai O."/>
            <person name="Mihalev A."/>
            <person name="Mihova T."/>
            <person name="Mittelman R."/>
            <person name="Mlenga V."/>
            <person name="Montmayeur A."/>
            <person name="Mulrain L."/>
            <person name="Navidi A."/>
            <person name="Naylor J."/>
            <person name="Negash T."/>
            <person name="Nguyen T."/>
            <person name="Nguyen N."/>
            <person name="Nicol R."/>
            <person name="Norbu C."/>
            <person name="Norbu N."/>
            <person name="Novod N."/>
            <person name="O'Neill B."/>
            <person name="Osman S."/>
            <person name="Markiewicz E."/>
            <person name="Oyono O.L."/>
            <person name="Patti C."/>
            <person name="Phunkhang P."/>
            <person name="Pierre F."/>
            <person name="Priest M."/>
            <person name="Raghuraman S."/>
            <person name="Rege F."/>
            <person name="Reyes R."/>
            <person name="Rise C."/>
            <person name="Rogov P."/>
            <person name="Ross K."/>
            <person name="Ryan E."/>
            <person name="Settipalli S."/>
            <person name="Shea T."/>
            <person name="Sherpa N."/>
            <person name="Shi L."/>
            <person name="Shih D."/>
            <person name="Sparrow T."/>
            <person name="Spaulding J."/>
            <person name="Stalker J."/>
            <person name="Stange-Thomann N."/>
            <person name="Stavropoulos S."/>
            <person name="Stone C."/>
            <person name="Strader C."/>
            <person name="Tesfaye S."/>
            <person name="Thomson T."/>
            <person name="Thoulutsang Y."/>
            <person name="Thoulutsang D."/>
            <person name="Topham K."/>
            <person name="Topping I."/>
            <person name="Tsamla T."/>
            <person name="Vassiliev H."/>
            <person name="Vo A."/>
            <person name="Wangchuk T."/>
            <person name="Wangdi T."/>
            <person name="Weiand M."/>
            <person name="Wilkinson J."/>
            <person name="Wilson A."/>
            <person name="Yadav S."/>
            <person name="Young G."/>
            <person name="Yu Q."/>
            <person name="Zembek L."/>
            <person name="Zhong D."/>
            <person name="Zimmer A."/>
            <person name="Zwirko Z."/>
            <person name="Jaffe D.B."/>
            <person name="Alvarez P."/>
            <person name="Brockman W."/>
            <person name="Butler J."/>
            <person name="Chin C."/>
            <person name="Gnerre S."/>
            <person name="Grabherr M."/>
            <person name="Kleber M."/>
            <person name="Mauceli E."/>
            <person name="MacCallum I."/>
        </authorList>
    </citation>
    <scope>NUCLEOTIDE SEQUENCE [LARGE SCALE GENOMIC DNA]</scope>
    <source>
        <strain evidence="3">Tucson 15287-2541.00</strain>
    </source>
</reference>
<dbReference type="GO" id="GO:0005615">
    <property type="term" value="C:extracellular space"/>
    <property type="evidence" value="ECO:0007669"/>
    <property type="project" value="TreeGrafter"/>
</dbReference>
<evidence type="ECO:0000313" key="3">
    <source>
        <dbReference type="Proteomes" id="UP000001070"/>
    </source>
</evidence>
<dbReference type="FunFam" id="3.40.720.10:FF:000017">
    <property type="entry name" value="Predicted protein"/>
    <property type="match status" value="1"/>
</dbReference>
<keyword evidence="1" id="KW-0472">Membrane</keyword>
<name>B4JUA3_DROGR</name>
<dbReference type="Pfam" id="PF02995">
    <property type="entry name" value="DUF229"/>
    <property type="match status" value="1"/>
</dbReference>
<dbReference type="OMA" id="GMNTFNY"/>
<protein>
    <submittedName>
        <fullName evidence="2">GH17147</fullName>
    </submittedName>
</protein>
<dbReference type="STRING" id="7222.B4JUA3"/>
<keyword evidence="3" id="KW-1185">Reference proteome</keyword>
<dbReference type="EMBL" id="CH916374">
    <property type="protein sequence ID" value="EDV91073.1"/>
    <property type="molecule type" value="Genomic_DNA"/>
</dbReference>
<sequence length="685" mass="79512">MYFASAISHSRLKWFGIVIVVTFIVYCLTLENIAINGNFNKSYNFTDQIVIEENKNESKSEGSVSEASAKSNESPHPLYYVYNDQCKIPYIDPFAKEALDIYKPLTFETCTNESDLIKPYFDLNRKRYVLQIDENVAAKLLNSSDNEYNCYYQEITRNALHDSYNHLSPRIYFSQGYVVPFHVQGMIVACSEAANATNVLQTDAYAFIQYKERPETKSAKSTRRKPSVIMFGIDSMSKINIRRTMPKVFKYLTRSGWHEMQGYNKVADNTFPNLMAILSGYTPDTEATVCDTNLHGCFDRFPFIWKDLHKAGYLTAYAEDYWSLNTFNYIKPGFLNPPTDYYYRPMIRAFAQEMESWKCADCSTEYCIGRRLQSSYVYDYGAEFTRRYVNERPIWGLFWSTSFSHDSFELPSKMADHILQYLKDFERDGVFEQSIVIFFSDHGSRFGKLMSLGSGFLEERLPMMFIYLPPWFRAQYPEYVEALSVNQNQLTSNFDLHNTLKHIIEIGAPNAPPLRKAYDCPKCQSLFYPVNRTRTCADAGIPEHYCTCKPYKRISYEWSDRIAPLVIDRINEYLWGRNMSSLCANLTLSYIHKTEVKMGLDLNFHEELPKIDIGVYRTKFKVKQNSADFFATVMFNNITGSVDVDVETISRTNSYDKDSTCINDKIAKLYCICLSDIKDTQWLLN</sequence>
<evidence type="ECO:0000313" key="2">
    <source>
        <dbReference type="EMBL" id="EDV91073.1"/>
    </source>
</evidence>
<dbReference type="Proteomes" id="UP000001070">
    <property type="component" value="Unassembled WGS sequence"/>
</dbReference>
<organism evidence="3">
    <name type="scientific">Drosophila grimshawi</name>
    <name type="common">Hawaiian fruit fly</name>
    <name type="synonym">Idiomyia grimshawi</name>
    <dbReference type="NCBI Taxonomy" id="7222"/>
    <lineage>
        <taxon>Eukaryota</taxon>
        <taxon>Metazoa</taxon>
        <taxon>Ecdysozoa</taxon>
        <taxon>Arthropoda</taxon>
        <taxon>Hexapoda</taxon>
        <taxon>Insecta</taxon>
        <taxon>Pterygota</taxon>
        <taxon>Neoptera</taxon>
        <taxon>Endopterygota</taxon>
        <taxon>Diptera</taxon>
        <taxon>Brachycera</taxon>
        <taxon>Muscomorpha</taxon>
        <taxon>Ephydroidea</taxon>
        <taxon>Drosophilidae</taxon>
        <taxon>Drosophila</taxon>
        <taxon>Hawaiian Drosophila</taxon>
    </lineage>
</organism>
<dbReference type="SUPFAM" id="SSF53649">
    <property type="entry name" value="Alkaline phosphatase-like"/>
    <property type="match status" value="1"/>
</dbReference>
<dbReference type="InterPro" id="IPR004245">
    <property type="entry name" value="DUF229"/>
</dbReference>
<feature type="transmembrane region" description="Helical" evidence="1">
    <location>
        <begin position="12"/>
        <end position="35"/>
    </location>
</feature>
<dbReference type="OrthoDB" id="413313at2759"/>
<dbReference type="HOGENOM" id="CLU_018076_2_0_1"/>
<dbReference type="AlphaFoldDB" id="B4JUA3"/>
<dbReference type="Gene3D" id="3.40.720.10">
    <property type="entry name" value="Alkaline Phosphatase, subunit A"/>
    <property type="match status" value="1"/>
</dbReference>
<dbReference type="InterPro" id="IPR017850">
    <property type="entry name" value="Alkaline_phosphatase_core_sf"/>
</dbReference>
<dbReference type="PANTHER" id="PTHR10974">
    <property type="entry name" value="FI08016P-RELATED"/>
    <property type="match status" value="1"/>
</dbReference>
<dbReference type="eggNOG" id="ENOG502QRYZ">
    <property type="taxonomic scope" value="Eukaryota"/>
</dbReference>
<evidence type="ECO:0000256" key="1">
    <source>
        <dbReference type="SAM" id="Phobius"/>
    </source>
</evidence>
<dbReference type="CDD" id="cd16021">
    <property type="entry name" value="ALP_like"/>
    <property type="match status" value="1"/>
</dbReference>
<dbReference type="PANTHER" id="PTHR10974:SF9">
    <property type="entry name" value="DUF229 DOMAIN CONTAINING PROTEIN-RELATED"/>
    <property type="match status" value="1"/>
</dbReference>
<accession>B4JUA3</accession>
<proteinExistence type="predicted"/>
<dbReference type="PhylomeDB" id="B4JUA3"/>
<keyword evidence="1" id="KW-1133">Transmembrane helix</keyword>
<gene>
    <name evidence="2" type="primary">Dgri\GH17147</name>
    <name evidence="2" type="ORF">Dgri_GH17147</name>
</gene>
<dbReference type="InParanoid" id="B4JUA3"/>